<dbReference type="Pfam" id="PF14430">
    <property type="entry name" value="Imm1"/>
    <property type="match status" value="1"/>
</dbReference>
<sequence>MAVKVFDREPFYLTTASETQEYLDRIFTEEKQEGYLSVDFQIIRNDEAVMDNILGVGLDYTSGYGALLWYCDGEFSEEVAAVSGAEVAEHVWVSRNPSPPEADPRVVCDPWSPSYFNRVSVIALDGVRPVVEEYFRESTGLRPAGVEWVKGHFTGELYEENE</sequence>
<keyword evidence="2" id="KW-1185">Reference proteome</keyword>
<accession>A0ABW6YW92</accession>
<gene>
    <name evidence="1" type="ORF">ACF1HC_16220</name>
</gene>
<protein>
    <submittedName>
        <fullName evidence="1">Imm1 family immunity protein</fullName>
    </submittedName>
</protein>
<dbReference type="EMBL" id="JBICBM010000007">
    <property type="protein sequence ID" value="MFF9883126.1"/>
    <property type="molecule type" value="Genomic_DNA"/>
</dbReference>
<dbReference type="Proteomes" id="UP001603418">
    <property type="component" value="Unassembled WGS sequence"/>
</dbReference>
<dbReference type="RefSeq" id="WP_078637369.1">
    <property type="nucleotide sequence ID" value="NZ_JBFACJ010000017.1"/>
</dbReference>
<proteinExistence type="predicted"/>
<dbReference type="InterPro" id="IPR025680">
    <property type="entry name" value="DddI"/>
</dbReference>
<reference evidence="1 2" key="1">
    <citation type="submission" date="2024-10" db="EMBL/GenBank/DDBJ databases">
        <title>The Natural Products Discovery Center: Release of the First 8490 Sequenced Strains for Exploring Actinobacteria Biosynthetic Diversity.</title>
        <authorList>
            <person name="Kalkreuter E."/>
            <person name="Kautsar S.A."/>
            <person name="Yang D."/>
            <person name="Bader C.D."/>
            <person name="Teijaro C.N."/>
            <person name="Fluegel L."/>
            <person name="Davis C.M."/>
            <person name="Simpson J.R."/>
            <person name="Lauterbach L."/>
            <person name="Steele A.D."/>
            <person name="Gui C."/>
            <person name="Meng S."/>
            <person name="Li G."/>
            <person name="Viehrig K."/>
            <person name="Ye F."/>
            <person name="Su P."/>
            <person name="Kiefer A.F."/>
            <person name="Nichols A."/>
            <person name="Cepeda A.J."/>
            <person name="Yan W."/>
            <person name="Fan B."/>
            <person name="Jiang Y."/>
            <person name="Adhikari A."/>
            <person name="Zheng C.-J."/>
            <person name="Schuster L."/>
            <person name="Cowan T.M."/>
            <person name="Smanski M.J."/>
            <person name="Chevrette M.G."/>
            <person name="De Carvalho L.P.S."/>
            <person name="Shen B."/>
        </authorList>
    </citation>
    <scope>NUCLEOTIDE SEQUENCE [LARGE SCALE GENOMIC DNA]</scope>
    <source>
        <strain evidence="1 2">NPDC013366</strain>
    </source>
</reference>
<evidence type="ECO:0000313" key="2">
    <source>
        <dbReference type="Proteomes" id="UP001603418"/>
    </source>
</evidence>
<evidence type="ECO:0000313" key="1">
    <source>
        <dbReference type="EMBL" id="MFF9883126.1"/>
    </source>
</evidence>
<organism evidence="1 2">
    <name type="scientific">Streptomyces eurythermus</name>
    <dbReference type="NCBI Taxonomy" id="42237"/>
    <lineage>
        <taxon>Bacteria</taxon>
        <taxon>Bacillati</taxon>
        <taxon>Actinomycetota</taxon>
        <taxon>Actinomycetes</taxon>
        <taxon>Kitasatosporales</taxon>
        <taxon>Streptomycetaceae</taxon>
        <taxon>Streptomyces</taxon>
    </lineage>
</organism>
<name>A0ABW6YW92_9ACTN</name>
<comment type="caution">
    <text evidence="1">The sequence shown here is derived from an EMBL/GenBank/DDBJ whole genome shotgun (WGS) entry which is preliminary data.</text>
</comment>